<dbReference type="GeneID" id="87808492"/>
<dbReference type="EMBL" id="CP086717">
    <property type="protein sequence ID" value="WOO81742.1"/>
    <property type="molecule type" value="Genomic_DNA"/>
</dbReference>
<gene>
    <name evidence="1" type="ORF">LOC62_04G005263</name>
</gene>
<dbReference type="RefSeq" id="XP_062627774.1">
    <property type="nucleotide sequence ID" value="XM_062771790.1"/>
</dbReference>
<dbReference type="AlphaFoldDB" id="A0AAF0Y890"/>
<reference evidence="1" key="1">
    <citation type="submission" date="2023-10" db="EMBL/GenBank/DDBJ databases">
        <authorList>
            <person name="Noh H."/>
        </authorList>
    </citation>
    <scope>NUCLEOTIDE SEQUENCE</scope>
    <source>
        <strain evidence="1">DUCC4014</strain>
    </source>
</reference>
<keyword evidence="2" id="KW-1185">Reference proteome</keyword>
<protein>
    <submittedName>
        <fullName evidence="1">Uncharacterized protein</fullName>
    </submittedName>
</protein>
<accession>A0AAF0Y890</accession>
<proteinExistence type="predicted"/>
<sequence length="320" mass="35835">MPAVIDHTTFPHLIGAIFASAQPASLVVLRCACRSFKARADALLLLAPVEIARRGWKKGGVGVRCTTTGEWIPLARVDILTADLQHDAPRSLDGFTSLRTLRRVGSAVTDSSLDPVPGVRTLVDFYDLHALPQSDPEGYSKLLLPFSSLERYVVHLRADKDSMSRGRMSDMGTLLRPHDLVVVLHAPQHATRQALHTILDATYVFRKRSEFRSPFGRPRLTVVGFADLERQLDARQPSSASEEEEDLVSLVSYFREWRQLVEDFPTCPGFYQPVRFVSMAQWLDELGDDRRGIEGVWVGPGARVGARSGGMRSWMSWRPW</sequence>
<name>A0AAF0Y890_9TREE</name>
<dbReference type="Proteomes" id="UP000827549">
    <property type="component" value="Chromosome 4"/>
</dbReference>
<evidence type="ECO:0000313" key="1">
    <source>
        <dbReference type="EMBL" id="WOO81742.1"/>
    </source>
</evidence>
<evidence type="ECO:0000313" key="2">
    <source>
        <dbReference type="Proteomes" id="UP000827549"/>
    </source>
</evidence>
<organism evidence="1 2">
    <name type="scientific">Vanrija pseudolonga</name>
    <dbReference type="NCBI Taxonomy" id="143232"/>
    <lineage>
        <taxon>Eukaryota</taxon>
        <taxon>Fungi</taxon>
        <taxon>Dikarya</taxon>
        <taxon>Basidiomycota</taxon>
        <taxon>Agaricomycotina</taxon>
        <taxon>Tremellomycetes</taxon>
        <taxon>Trichosporonales</taxon>
        <taxon>Trichosporonaceae</taxon>
        <taxon>Vanrija</taxon>
    </lineage>
</organism>